<dbReference type="AlphaFoldDB" id="A0A316T9A8"/>
<evidence type="ECO:0000313" key="1">
    <source>
        <dbReference type="EMBL" id="PWN00893.1"/>
    </source>
</evidence>
<reference evidence="1 2" key="1">
    <citation type="submission" date="2018-05" db="EMBL/GenBank/DDBJ databases">
        <title>Nocardioides silvaticus genome.</title>
        <authorList>
            <person name="Li C."/>
            <person name="Wang G."/>
        </authorList>
    </citation>
    <scope>NUCLEOTIDE SEQUENCE [LARGE SCALE GENOMIC DNA]</scope>
    <source>
        <strain evidence="1 2">CCTCC AB 2018079</strain>
    </source>
</reference>
<dbReference type="InterPro" id="IPR036689">
    <property type="entry name" value="ESAT-6-like_sf"/>
</dbReference>
<accession>A0A316T9A8</accession>
<dbReference type="OrthoDB" id="3253863at2"/>
<dbReference type="RefSeq" id="WP_109697494.1">
    <property type="nucleotide sequence ID" value="NZ_QGDD01000014.1"/>
</dbReference>
<dbReference type="InterPro" id="IPR010310">
    <property type="entry name" value="T7SS_ESAT-6-like"/>
</dbReference>
<dbReference type="SUPFAM" id="SSF140453">
    <property type="entry name" value="EsxAB dimer-like"/>
    <property type="match status" value="1"/>
</dbReference>
<proteinExistence type="predicted"/>
<dbReference type="Pfam" id="PF06013">
    <property type="entry name" value="WXG100"/>
    <property type="match status" value="1"/>
</dbReference>
<gene>
    <name evidence="1" type="ORF">DJ010_21450</name>
</gene>
<dbReference type="Gene3D" id="1.10.287.1060">
    <property type="entry name" value="ESAT-6-like"/>
    <property type="match status" value="1"/>
</dbReference>
<protein>
    <recommendedName>
        <fullName evidence="3">WXG100 family type VII secretion target</fullName>
    </recommendedName>
</protein>
<comment type="caution">
    <text evidence="1">The sequence shown here is derived from an EMBL/GenBank/DDBJ whole genome shotgun (WGS) entry which is preliminary data.</text>
</comment>
<evidence type="ECO:0008006" key="3">
    <source>
        <dbReference type="Google" id="ProtNLM"/>
    </source>
</evidence>
<organism evidence="1 2">
    <name type="scientific">Nocardioides silvaticus</name>
    <dbReference type="NCBI Taxonomy" id="2201891"/>
    <lineage>
        <taxon>Bacteria</taxon>
        <taxon>Bacillati</taxon>
        <taxon>Actinomycetota</taxon>
        <taxon>Actinomycetes</taxon>
        <taxon>Propionibacteriales</taxon>
        <taxon>Nocardioidaceae</taxon>
        <taxon>Nocardioides</taxon>
    </lineage>
</organism>
<evidence type="ECO:0000313" key="2">
    <source>
        <dbReference type="Proteomes" id="UP000245507"/>
    </source>
</evidence>
<keyword evidence="2" id="KW-1185">Reference proteome</keyword>
<dbReference type="EMBL" id="QGDD01000014">
    <property type="protein sequence ID" value="PWN00893.1"/>
    <property type="molecule type" value="Genomic_DNA"/>
</dbReference>
<dbReference type="Proteomes" id="UP000245507">
    <property type="component" value="Unassembled WGS sequence"/>
</dbReference>
<sequence>MVQPDEFGQGDGALSRAASLVSDARADFTGFSARLDSQVAAIHGRWGGRGAQAFFHLHQAWTERQRRIVGALDDFASSLTATEQDNTATDDAVGADYGRLLGRLG</sequence>
<name>A0A316T9A8_9ACTN</name>